<proteinExistence type="predicted"/>
<protein>
    <submittedName>
        <fullName evidence="2">Uncharacterized protein</fullName>
    </submittedName>
</protein>
<dbReference type="OrthoDB" id="2088310at2"/>
<dbReference type="EMBL" id="FQUY01000029">
    <property type="protein sequence ID" value="SHF51328.1"/>
    <property type="molecule type" value="Genomic_DNA"/>
</dbReference>
<keyword evidence="1" id="KW-0175">Coiled coil</keyword>
<dbReference type="Proteomes" id="UP000184148">
    <property type="component" value="Unassembled WGS sequence"/>
</dbReference>
<evidence type="ECO:0000313" key="3">
    <source>
        <dbReference type="Proteomes" id="UP000184148"/>
    </source>
</evidence>
<evidence type="ECO:0000313" key="2">
    <source>
        <dbReference type="EMBL" id="SHF51328.1"/>
    </source>
</evidence>
<dbReference type="RefSeq" id="WP_159431849.1">
    <property type="nucleotide sequence ID" value="NZ_FQUY01000029.1"/>
</dbReference>
<organism evidence="2 3">
    <name type="scientific">Desulforamulus putei DSM 12395</name>
    <dbReference type="NCBI Taxonomy" id="1121429"/>
    <lineage>
        <taxon>Bacteria</taxon>
        <taxon>Bacillati</taxon>
        <taxon>Bacillota</taxon>
        <taxon>Clostridia</taxon>
        <taxon>Eubacteriales</taxon>
        <taxon>Peptococcaceae</taxon>
        <taxon>Desulforamulus</taxon>
    </lineage>
</organism>
<name>A0A1M5C9B9_9FIRM</name>
<dbReference type="AlphaFoldDB" id="A0A1M5C9B9"/>
<keyword evidence="3" id="KW-1185">Reference proteome</keyword>
<gene>
    <name evidence="2" type="ORF">SAMN02745133_02853</name>
</gene>
<reference evidence="3" key="1">
    <citation type="submission" date="2016-11" db="EMBL/GenBank/DDBJ databases">
        <authorList>
            <person name="Varghese N."/>
            <person name="Submissions S."/>
        </authorList>
    </citation>
    <scope>NUCLEOTIDE SEQUENCE [LARGE SCALE GENOMIC DNA]</scope>
    <source>
        <strain evidence="3">DSM 12395</strain>
    </source>
</reference>
<dbReference type="STRING" id="1121429.SAMN02745133_02853"/>
<accession>A0A1M5C9B9</accession>
<feature type="coiled-coil region" evidence="1">
    <location>
        <begin position="31"/>
        <end position="58"/>
    </location>
</feature>
<sequence length="58" mass="7138">MTRLDLFKKYHDMACHNLLCYSANYLMEKPKEGYKKEWNEARQEVEILEELIREQTQE</sequence>
<evidence type="ECO:0000256" key="1">
    <source>
        <dbReference type="SAM" id="Coils"/>
    </source>
</evidence>